<dbReference type="InterPro" id="IPR001087">
    <property type="entry name" value="GDSL"/>
</dbReference>
<dbReference type="PANTHER" id="PTHR46020">
    <property type="entry name" value="OSJNBB0059K02.9 PROTEIN"/>
    <property type="match status" value="1"/>
</dbReference>
<dbReference type="GO" id="GO:0016042">
    <property type="term" value="P:lipid catabolic process"/>
    <property type="evidence" value="ECO:0007669"/>
    <property type="project" value="UniProtKB-KW"/>
</dbReference>
<comment type="similarity">
    <text evidence="1">Belongs to the 'GDSL' lipolytic enzyme family.</text>
</comment>
<dbReference type="PANTHER" id="PTHR46020:SF4">
    <property type="entry name" value="OS04G0650200 PROTEIN"/>
    <property type="match status" value="1"/>
</dbReference>
<dbReference type="EMBL" id="QZWG01000010">
    <property type="protein sequence ID" value="RZB86680.1"/>
    <property type="molecule type" value="Genomic_DNA"/>
</dbReference>
<organism evidence="5 6">
    <name type="scientific">Glycine soja</name>
    <name type="common">Wild soybean</name>
    <dbReference type="NCBI Taxonomy" id="3848"/>
    <lineage>
        <taxon>Eukaryota</taxon>
        <taxon>Viridiplantae</taxon>
        <taxon>Streptophyta</taxon>
        <taxon>Embryophyta</taxon>
        <taxon>Tracheophyta</taxon>
        <taxon>Spermatophyta</taxon>
        <taxon>Magnoliopsida</taxon>
        <taxon>eudicotyledons</taxon>
        <taxon>Gunneridae</taxon>
        <taxon>Pentapetalae</taxon>
        <taxon>rosids</taxon>
        <taxon>fabids</taxon>
        <taxon>Fabales</taxon>
        <taxon>Fabaceae</taxon>
        <taxon>Papilionoideae</taxon>
        <taxon>50 kb inversion clade</taxon>
        <taxon>NPAAA clade</taxon>
        <taxon>indigoferoid/millettioid clade</taxon>
        <taxon>Phaseoleae</taxon>
        <taxon>Glycine</taxon>
        <taxon>Glycine subgen. Soja</taxon>
    </lineage>
</organism>
<protein>
    <submittedName>
        <fullName evidence="5">GDSL esterase/lipase</fullName>
    </submittedName>
</protein>
<dbReference type="Pfam" id="PF00657">
    <property type="entry name" value="Lipase_GDSL"/>
    <property type="match status" value="1"/>
</dbReference>
<dbReference type="AlphaFoldDB" id="A0A445IKU3"/>
<gene>
    <name evidence="5" type="ORF">D0Y65_026663</name>
</gene>
<evidence type="ECO:0000256" key="1">
    <source>
        <dbReference type="ARBA" id="ARBA00008668"/>
    </source>
</evidence>
<evidence type="ECO:0000256" key="4">
    <source>
        <dbReference type="ARBA" id="ARBA00023098"/>
    </source>
</evidence>
<evidence type="ECO:0000313" key="5">
    <source>
        <dbReference type="EMBL" id="RZB86680.1"/>
    </source>
</evidence>
<keyword evidence="4" id="KW-0443">Lipid metabolism</keyword>
<reference evidence="5 6" key="1">
    <citation type="submission" date="2018-09" db="EMBL/GenBank/DDBJ databases">
        <title>A high-quality reference genome of wild soybean provides a powerful tool to mine soybean genomes.</title>
        <authorList>
            <person name="Xie M."/>
            <person name="Chung C.Y.L."/>
            <person name="Li M.-W."/>
            <person name="Wong F.-L."/>
            <person name="Chan T.-F."/>
            <person name="Lam H.-M."/>
        </authorList>
    </citation>
    <scope>NUCLEOTIDE SEQUENCE [LARGE SCALE GENOMIC DNA]</scope>
    <source>
        <strain evidence="6">cv. W05</strain>
        <tissue evidence="5">Hypocotyl of etiolated seedlings</tissue>
    </source>
</reference>
<keyword evidence="6" id="KW-1185">Reference proteome</keyword>
<evidence type="ECO:0000313" key="6">
    <source>
        <dbReference type="Proteomes" id="UP000289340"/>
    </source>
</evidence>
<sequence>MMVGRACMNVLSTCANLRNQGLVCPLTATEWKHPCFSVLEGEAWALWEEAESGDYHTKDCYSDSFNDENECDNLWRFDGTSSEEGGFEQDSLWHFNARFTTRRCMIYIGHNQCSTTMFQKGSPVARDVSKAILHLSEKAELKRLEEKWLITSPASCSNVTSDDTDSLKLRSLWILYVISGATSTICVLLSAIQSLVKSCHQCQAVAPEGNDTPSDHKDLPGFMESLVKQMSVNLKRIHSLGIKKVAVGLLQPIGCFPVLNVIFCRTNCIGLLNVISKDHNKMLLKAVQEPNKEAAVKSVFITLDLYNSFLSAIETMQKKRAEKSTLMNPLQPCCEGNKLEDSCGSVDDEGSKKYSLCENPKLSFFWDTLHPSQNGEVAKLFVDAGLICVASLISPYRRDRDTCRAMLPDANFIEARHH</sequence>
<dbReference type="Proteomes" id="UP000289340">
    <property type="component" value="Chromosome 10"/>
</dbReference>
<dbReference type="InterPro" id="IPR036514">
    <property type="entry name" value="SGNH_hydro_sf"/>
</dbReference>
<keyword evidence="3" id="KW-0442">Lipid degradation</keyword>
<evidence type="ECO:0000256" key="3">
    <source>
        <dbReference type="ARBA" id="ARBA00022963"/>
    </source>
</evidence>
<evidence type="ECO:0000256" key="2">
    <source>
        <dbReference type="ARBA" id="ARBA00022801"/>
    </source>
</evidence>
<comment type="caution">
    <text evidence="5">The sequence shown here is derived from an EMBL/GenBank/DDBJ whole genome shotgun (WGS) entry which is preliminary data.</text>
</comment>
<dbReference type="GO" id="GO:0016788">
    <property type="term" value="F:hydrolase activity, acting on ester bonds"/>
    <property type="evidence" value="ECO:0007669"/>
    <property type="project" value="InterPro"/>
</dbReference>
<dbReference type="Gene3D" id="3.40.50.1110">
    <property type="entry name" value="SGNH hydrolase"/>
    <property type="match status" value="1"/>
</dbReference>
<proteinExistence type="inferred from homology"/>
<keyword evidence="2" id="KW-0378">Hydrolase</keyword>
<accession>A0A445IKU3</accession>
<name>A0A445IKU3_GLYSO</name>